<reference evidence="3 4" key="1">
    <citation type="journal article" date="2020" name="Mol. Biol. Evol.">
        <title>Interspecific Gene Flow and the Evolution of Specialization in Black and White Rhinoceros.</title>
        <authorList>
            <person name="Moodley Y."/>
            <person name="Westbury M.V."/>
            <person name="Russo I.M."/>
            <person name="Gopalakrishnan S."/>
            <person name="Rakotoarivelo A."/>
            <person name="Olsen R.A."/>
            <person name="Prost S."/>
            <person name="Tunstall T."/>
            <person name="Ryder O.A."/>
            <person name="Dalen L."/>
            <person name="Bruford M.W."/>
        </authorList>
    </citation>
    <scope>NUCLEOTIDE SEQUENCE [LARGE SCALE GENOMIC DNA]</scope>
    <source>
        <strain evidence="3">SBR-YM</strain>
        <tissue evidence="3">Skin</tissue>
    </source>
</reference>
<feature type="region of interest" description="Disordered" evidence="1">
    <location>
        <begin position="53"/>
        <end position="75"/>
    </location>
</feature>
<organism evidence="3 4">
    <name type="scientific">Diceros bicornis minor</name>
    <name type="common">South-central black rhinoceros</name>
    <dbReference type="NCBI Taxonomy" id="77932"/>
    <lineage>
        <taxon>Eukaryota</taxon>
        <taxon>Metazoa</taxon>
        <taxon>Chordata</taxon>
        <taxon>Craniata</taxon>
        <taxon>Vertebrata</taxon>
        <taxon>Euteleostomi</taxon>
        <taxon>Mammalia</taxon>
        <taxon>Eutheria</taxon>
        <taxon>Laurasiatheria</taxon>
        <taxon>Perissodactyla</taxon>
        <taxon>Rhinocerotidae</taxon>
        <taxon>Diceros</taxon>
    </lineage>
</organism>
<dbReference type="Proteomes" id="UP000551758">
    <property type="component" value="Unassembled WGS sequence"/>
</dbReference>
<dbReference type="EMBL" id="JACDTQ010002604">
    <property type="protein sequence ID" value="KAF5917115.1"/>
    <property type="molecule type" value="Genomic_DNA"/>
</dbReference>
<evidence type="ECO:0000313" key="4">
    <source>
        <dbReference type="Proteomes" id="UP000551758"/>
    </source>
</evidence>
<sequence length="75" mass="8139">MGVKRSLQSGGTLLGFSANVLTILSTATNYWIRYPAGHSGLWQECNAGICSNSPCQSEARPAQMSDPRWTDSPQH</sequence>
<comment type="caution">
    <text evidence="3">The sequence shown here is derived from an EMBL/GenBank/DDBJ whole genome shotgun (WGS) entry which is preliminary data.</text>
</comment>
<evidence type="ECO:0000256" key="1">
    <source>
        <dbReference type="SAM" id="MobiDB-lite"/>
    </source>
</evidence>
<proteinExistence type="predicted"/>
<dbReference type="Gene3D" id="1.20.140.150">
    <property type="match status" value="1"/>
</dbReference>
<accession>A0A7J7EMV9</accession>
<feature type="transmembrane region" description="Helical" evidence="2">
    <location>
        <begin position="12"/>
        <end position="32"/>
    </location>
</feature>
<keyword evidence="2" id="KW-1133">Transmembrane helix</keyword>
<evidence type="ECO:0000256" key="2">
    <source>
        <dbReference type="SAM" id="Phobius"/>
    </source>
</evidence>
<evidence type="ECO:0000313" key="3">
    <source>
        <dbReference type="EMBL" id="KAF5917115.1"/>
    </source>
</evidence>
<keyword evidence="4" id="KW-1185">Reference proteome</keyword>
<name>A0A7J7EMV9_DICBM</name>
<keyword evidence="2" id="KW-0812">Transmembrane</keyword>
<protein>
    <submittedName>
        <fullName evidence="3">Uncharacterized protein</fullName>
    </submittedName>
</protein>
<keyword evidence="2" id="KW-0472">Membrane</keyword>
<gene>
    <name evidence="3" type="ORF">HPG69_014045</name>
</gene>
<dbReference type="AlphaFoldDB" id="A0A7J7EMV9"/>